<evidence type="ECO:0000256" key="9">
    <source>
        <dbReference type="ARBA" id="ARBA00023065"/>
    </source>
</evidence>
<evidence type="ECO:0000313" key="16">
    <source>
        <dbReference type="Proteomes" id="UP000821853"/>
    </source>
</evidence>
<feature type="transmembrane region" description="Helical" evidence="14">
    <location>
        <begin position="183"/>
        <end position="200"/>
    </location>
</feature>
<evidence type="ECO:0000256" key="12">
    <source>
        <dbReference type="ARBA" id="ARBA00023201"/>
    </source>
</evidence>
<evidence type="ECO:0000256" key="14">
    <source>
        <dbReference type="SAM" id="Phobius"/>
    </source>
</evidence>
<dbReference type="SUPFAM" id="SSF56219">
    <property type="entry name" value="DNase I-like"/>
    <property type="match status" value="1"/>
</dbReference>
<dbReference type="Gene3D" id="1.20.1730.10">
    <property type="entry name" value="Sodium/glucose cotransporter"/>
    <property type="match status" value="1"/>
</dbReference>
<feature type="transmembrane region" description="Helical" evidence="14">
    <location>
        <begin position="145"/>
        <end position="171"/>
    </location>
</feature>
<dbReference type="EMBL" id="JABSTR010000005">
    <property type="protein sequence ID" value="KAH9371055.1"/>
    <property type="molecule type" value="Genomic_DNA"/>
</dbReference>
<feature type="transmembrane region" description="Helical" evidence="14">
    <location>
        <begin position="623"/>
        <end position="643"/>
    </location>
</feature>
<feature type="region of interest" description="Disordered" evidence="13">
    <location>
        <begin position="423"/>
        <end position="531"/>
    </location>
</feature>
<dbReference type="Proteomes" id="UP000821853">
    <property type="component" value="Chromosome 3"/>
</dbReference>
<dbReference type="Gene3D" id="3.60.10.10">
    <property type="entry name" value="Endonuclease/exonuclease/phosphatase"/>
    <property type="match status" value="1"/>
</dbReference>
<accession>A0A9J6G819</accession>
<evidence type="ECO:0000256" key="2">
    <source>
        <dbReference type="ARBA" id="ARBA00006434"/>
    </source>
</evidence>
<keyword evidence="9" id="KW-0406">Ion transport</keyword>
<evidence type="ECO:0000256" key="13">
    <source>
        <dbReference type="SAM" id="MobiDB-lite"/>
    </source>
</evidence>
<keyword evidence="6" id="KW-0530">Neurotransmitter biosynthesis</keyword>
<evidence type="ECO:0000256" key="11">
    <source>
        <dbReference type="ARBA" id="ARBA00023180"/>
    </source>
</evidence>
<keyword evidence="4 14" id="KW-0812">Transmembrane</keyword>
<keyword evidence="12" id="KW-0739">Sodium transport</keyword>
<dbReference type="GO" id="GO:0005886">
    <property type="term" value="C:plasma membrane"/>
    <property type="evidence" value="ECO:0007669"/>
    <property type="project" value="TreeGrafter"/>
</dbReference>
<evidence type="ECO:0000256" key="5">
    <source>
        <dbReference type="ARBA" id="ARBA00022847"/>
    </source>
</evidence>
<evidence type="ECO:0000256" key="7">
    <source>
        <dbReference type="ARBA" id="ARBA00022989"/>
    </source>
</evidence>
<evidence type="ECO:0000313" key="15">
    <source>
        <dbReference type="EMBL" id="KAH9371055.1"/>
    </source>
</evidence>
<dbReference type="PANTHER" id="PTHR45897">
    <property type="entry name" value="HIGH-AFFINITY CHOLINE TRANSPORTER 1"/>
    <property type="match status" value="1"/>
</dbReference>
<reference evidence="15 16" key="1">
    <citation type="journal article" date="2020" name="Cell">
        <title>Large-Scale Comparative Analyses of Tick Genomes Elucidate Their Genetic Diversity and Vector Capacities.</title>
        <authorList>
            <consortium name="Tick Genome and Microbiome Consortium (TIGMIC)"/>
            <person name="Jia N."/>
            <person name="Wang J."/>
            <person name="Shi W."/>
            <person name="Du L."/>
            <person name="Sun Y."/>
            <person name="Zhan W."/>
            <person name="Jiang J.F."/>
            <person name="Wang Q."/>
            <person name="Zhang B."/>
            <person name="Ji P."/>
            <person name="Bell-Sakyi L."/>
            <person name="Cui X.M."/>
            <person name="Yuan T.T."/>
            <person name="Jiang B.G."/>
            <person name="Yang W.F."/>
            <person name="Lam T.T."/>
            <person name="Chang Q.C."/>
            <person name="Ding S.J."/>
            <person name="Wang X.J."/>
            <person name="Zhu J.G."/>
            <person name="Ruan X.D."/>
            <person name="Zhao L."/>
            <person name="Wei J.T."/>
            <person name="Ye R.Z."/>
            <person name="Que T.C."/>
            <person name="Du C.H."/>
            <person name="Zhou Y.H."/>
            <person name="Cheng J.X."/>
            <person name="Dai P.F."/>
            <person name="Guo W.B."/>
            <person name="Han X.H."/>
            <person name="Huang E.J."/>
            <person name="Li L.F."/>
            <person name="Wei W."/>
            <person name="Gao Y.C."/>
            <person name="Liu J.Z."/>
            <person name="Shao H.Z."/>
            <person name="Wang X."/>
            <person name="Wang C.C."/>
            <person name="Yang T.C."/>
            <person name="Huo Q.B."/>
            <person name="Li W."/>
            <person name="Chen H.Y."/>
            <person name="Chen S.E."/>
            <person name="Zhou L.G."/>
            <person name="Ni X.B."/>
            <person name="Tian J.H."/>
            <person name="Sheng Y."/>
            <person name="Liu T."/>
            <person name="Pan Y.S."/>
            <person name="Xia L.Y."/>
            <person name="Li J."/>
            <person name="Zhao F."/>
            <person name="Cao W.C."/>
        </authorList>
    </citation>
    <scope>NUCLEOTIDE SEQUENCE [LARGE SCALE GENOMIC DNA]</scope>
    <source>
        <strain evidence="15">HaeL-2018</strain>
    </source>
</reference>
<keyword evidence="16" id="KW-1185">Reference proteome</keyword>
<feature type="compositionally biased region" description="Basic and acidic residues" evidence="13">
    <location>
        <begin position="817"/>
        <end position="826"/>
    </location>
</feature>
<dbReference type="PANTHER" id="PTHR45897:SF4">
    <property type="entry name" value="HIGH-AFFINITY CHOLINE TRANSPORTER 1"/>
    <property type="match status" value="1"/>
</dbReference>
<gene>
    <name evidence="15" type="ORF">HPB48_000189</name>
</gene>
<evidence type="ECO:0000256" key="3">
    <source>
        <dbReference type="ARBA" id="ARBA00022448"/>
    </source>
</evidence>
<sequence length="880" mass="94433">MNRTAAGAVNDNSLVIWQWNRRGYDGKKVIVQVLADKSNRKPDVIVLQETVRENAGLPGYKALASPTSEAPNGTGGTCTFITTGICQEEKEGLKTSTAQHTVTELVIGKKRKQSVCVVNIYRRPSYPRQRFNTLMRKIGKTAGSAVRVIVEVSASMTIMVCAIAAFVYTSLGGLYSVATTDTFQVLIMTVGLWSCVPFCLKNNATGLITGPDADWVGSISDVHLARVLDEFATTAFGGIAWQLVDRETTQAYARPVMAVTLLYPTTDFTTAGYPGPFRLSPENQHEVLPYSLRYLTNHLVSVLGLAAISGAVMSSVDSSALSIASLLTRNLYLSMLRPTRAPAGRNTLLTLLLRAREVTSSREEVRREGSRRTDPTSAIGEVTDRVGHCLRRVQACTPRVRATLQPRRHHITPGLLRAIRASRASRHPRDNESPAVCENSTPPPVQRVSCAAGGLPRSADGAPSSTLAEAPVRGAPSAGITGHLGGSTTNAASSPGPGIRGGHCWTRKQRKPPAVRQASAPSSRGEPLREVTAWEQPAARALCSTGPACFSGGACGPWAAGRNQVNGRTVTNYVVIVANYVVAVRCNADVGAFAHVRDWAFLDLLKEVCQAAKRTAGSDEMAAVVRVTVFLVVLVSTVVALSVRSVYSLWSLSSDLAYVLLFPQLMCLFFVTEHTNAYGVLADGNAGQSLSVTLLASFIFKELFVRGAIRDFWRCFVVVGQDNTGRLLVKSGMKPIYGPLIEPAPEGPALADGREAGRGADVHTPLCLPEAVTVEYKVLKPDSPELSATLMTRSSIEEYWNDIHPPKPSKSPSARPSKIDGNDKIDAGASKKASKTSTPVRTKAPLRSPGKKSARPSRITSTMSKSLKKRLAKSGHASVQ</sequence>
<dbReference type="AlphaFoldDB" id="A0A9J6G819"/>
<dbReference type="InterPro" id="IPR038377">
    <property type="entry name" value="Na/Glc_symporter_sf"/>
</dbReference>
<dbReference type="InterPro" id="IPR036691">
    <property type="entry name" value="Endo/exonu/phosph_ase_sf"/>
</dbReference>
<dbReference type="InterPro" id="IPR052244">
    <property type="entry name" value="Choline_transporter"/>
</dbReference>
<evidence type="ECO:0000256" key="10">
    <source>
        <dbReference type="ARBA" id="ARBA00023136"/>
    </source>
</evidence>
<keyword evidence="8" id="KW-0915">Sodium</keyword>
<evidence type="ECO:0000256" key="1">
    <source>
        <dbReference type="ARBA" id="ARBA00004141"/>
    </source>
</evidence>
<keyword evidence="11" id="KW-0325">Glycoprotein</keyword>
<evidence type="ECO:0000256" key="4">
    <source>
        <dbReference type="ARBA" id="ARBA00022692"/>
    </source>
</evidence>
<comment type="caution">
    <text evidence="15">The sequence shown here is derived from an EMBL/GenBank/DDBJ whole genome shotgun (WGS) entry which is preliminary data.</text>
</comment>
<comment type="similarity">
    <text evidence="2">Belongs to the sodium:solute symporter (SSF) (TC 2.A.21) family.</text>
</comment>
<feature type="region of interest" description="Disordered" evidence="13">
    <location>
        <begin position="801"/>
        <end position="880"/>
    </location>
</feature>
<keyword evidence="3" id="KW-0813">Transport</keyword>
<protein>
    <submittedName>
        <fullName evidence="15">Uncharacterized protein</fullName>
    </submittedName>
</protein>
<name>A0A9J6G819_HAELO</name>
<keyword evidence="10 14" id="KW-0472">Membrane</keyword>
<dbReference type="InterPro" id="IPR001734">
    <property type="entry name" value="Na/solute_symporter"/>
</dbReference>
<proteinExistence type="inferred from homology"/>
<evidence type="ECO:0000256" key="6">
    <source>
        <dbReference type="ARBA" id="ARBA00022979"/>
    </source>
</evidence>
<evidence type="ECO:0000256" key="8">
    <source>
        <dbReference type="ARBA" id="ARBA00023053"/>
    </source>
</evidence>
<feature type="transmembrane region" description="Helical" evidence="14">
    <location>
        <begin position="649"/>
        <end position="671"/>
    </location>
</feature>
<dbReference type="PROSITE" id="PS50283">
    <property type="entry name" value="NA_SOLUT_SYMP_3"/>
    <property type="match status" value="1"/>
</dbReference>
<dbReference type="GO" id="GO:0005307">
    <property type="term" value="F:choline:sodium symporter activity"/>
    <property type="evidence" value="ECO:0007669"/>
    <property type="project" value="TreeGrafter"/>
</dbReference>
<dbReference type="VEuPathDB" id="VectorBase:HLOH_064003"/>
<comment type="subcellular location">
    <subcellularLocation>
        <location evidence="1">Membrane</location>
        <topology evidence="1">Multi-pass membrane protein</topology>
    </subcellularLocation>
</comment>
<keyword evidence="5" id="KW-0769">Symport</keyword>
<dbReference type="GO" id="GO:0008292">
    <property type="term" value="P:acetylcholine biosynthetic process"/>
    <property type="evidence" value="ECO:0007669"/>
    <property type="project" value="TreeGrafter"/>
</dbReference>
<organism evidence="15 16">
    <name type="scientific">Haemaphysalis longicornis</name>
    <name type="common">Bush tick</name>
    <dbReference type="NCBI Taxonomy" id="44386"/>
    <lineage>
        <taxon>Eukaryota</taxon>
        <taxon>Metazoa</taxon>
        <taxon>Ecdysozoa</taxon>
        <taxon>Arthropoda</taxon>
        <taxon>Chelicerata</taxon>
        <taxon>Arachnida</taxon>
        <taxon>Acari</taxon>
        <taxon>Parasitiformes</taxon>
        <taxon>Ixodida</taxon>
        <taxon>Ixodoidea</taxon>
        <taxon>Ixodidae</taxon>
        <taxon>Haemaphysalinae</taxon>
        <taxon>Haemaphysalis</taxon>
    </lineage>
</organism>
<keyword evidence="7 14" id="KW-1133">Transmembrane helix</keyword>